<reference evidence="3 4" key="1">
    <citation type="submission" date="2021-06" db="EMBL/GenBank/DDBJ databases">
        <title>Caerostris darwini draft genome.</title>
        <authorList>
            <person name="Kono N."/>
            <person name="Arakawa K."/>
        </authorList>
    </citation>
    <scope>NUCLEOTIDE SEQUENCE [LARGE SCALE GENOMIC DNA]</scope>
</reference>
<dbReference type="Proteomes" id="UP001054837">
    <property type="component" value="Unassembled WGS sequence"/>
</dbReference>
<gene>
    <name evidence="3" type="ORF">CDAR_262891</name>
</gene>
<accession>A0AAV4RWU3</accession>
<dbReference type="AlphaFoldDB" id="A0AAV4RWU3"/>
<evidence type="ECO:0000313" key="4">
    <source>
        <dbReference type="Proteomes" id="UP001054837"/>
    </source>
</evidence>
<keyword evidence="2" id="KW-1133">Transmembrane helix</keyword>
<comment type="caution">
    <text evidence="3">The sequence shown here is derived from an EMBL/GenBank/DDBJ whole genome shotgun (WGS) entry which is preliminary data.</text>
</comment>
<evidence type="ECO:0000256" key="1">
    <source>
        <dbReference type="SAM" id="MobiDB-lite"/>
    </source>
</evidence>
<keyword evidence="4" id="KW-1185">Reference proteome</keyword>
<protein>
    <submittedName>
        <fullName evidence="3">Uncharacterized protein</fullName>
    </submittedName>
</protein>
<proteinExistence type="predicted"/>
<feature type="region of interest" description="Disordered" evidence="1">
    <location>
        <begin position="21"/>
        <end position="52"/>
    </location>
</feature>
<feature type="transmembrane region" description="Helical" evidence="2">
    <location>
        <begin position="58"/>
        <end position="78"/>
    </location>
</feature>
<organism evidence="3 4">
    <name type="scientific">Caerostris darwini</name>
    <dbReference type="NCBI Taxonomy" id="1538125"/>
    <lineage>
        <taxon>Eukaryota</taxon>
        <taxon>Metazoa</taxon>
        <taxon>Ecdysozoa</taxon>
        <taxon>Arthropoda</taxon>
        <taxon>Chelicerata</taxon>
        <taxon>Arachnida</taxon>
        <taxon>Araneae</taxon>
        <taxon>Araneomorphae</taxon>
        <taxon>Entelegynae</taxon>
        <taxon>Araneoidea</taxon>
        <taxon>Araneidae</taxon>
        <taxon>Caerostris</taxon>
    </lineage>
</organism>
<sequence>MPIALALSKVNRSRFFARFQAGGPAPKGPDLSSSSLKKDKCPEHPSGRGRSNKYKHGAFLVIYGVSVTVVIVPVEIALDAG</sequence>
<feature type="compositionally biased region" description="Basic and acidic residues" evidence="1">
    <location>
        <begin position="36"/>
        <end position="46"/>
    </location>
</feature>
<evidence type="ECO:0000313" key="3">
    <source>
        <dbReference type="EMBL" id="GIY25574.1"/>
    </source>
</evidence>
<keyword evidence="2" id="KW-0472">Membrane</keyword>
<name>A0AAV4RWU3_9ARAC</name>
<dbReference type="EMBL" id="BPLQ01006841">
    <property type="protein sequence ID" value="GIY25574.1"/>
    <property type="molecule type" value="Genomic_DNA"/>
</dbReference>
<keyword evidence="2" id="KW-0812">Transmembrane</keyword>
<evidence type="ECO:0000256" key="2">
    <source>
        <dbReference type="SAM" id="Phobius"/>
    </source>
</evidence>